<evidence type="ECO:0008006" key="3">
    <source>
        <dbReference type="Google" id="ProtNLM"/>
    </source>
</evidence>
<comment type="caution">
    <text evidence="1">The sequence shown here is derived from an EMBL/GenBank/DDBJ whole genome shotgun (WGS) entry which is preliminary data.</text>
</comment>
<dbReference type="EMBL" id="SZZH01000001">
    <property type="protein sequence ID" value="TKV61747.1"/>
    <property type="molecule type" value="Genomic_DNA"/>
</dbReference>
<sequence length="134" mass="13932">MATATKTTPVTVPTTPATDAAVAQATDTLVAAWTQGAEFAGEFFTKTAHALTPVVQDSSAKAKELTDGFAAEAKKVVGLSVDGYQQAVQQQLDWAVELAESANVAWVTELTKKNAAVVTEVVEVTTGAAHDLLK</sequence>
<evidence type="ECO:0000313" key="1">
    <source>
        <dbReference type="EMBL" id="TKV61747.1"/>
    </source>
</evidence>
<protein>
    <recommendedName>
        <fullName evidence="3">Phasin family protein</fullName>
    </recommendedName>
</protein>
<keyword evidence="2" id="KW-1185">Reference proteome</keyword>
<gene>
    <name evidence="1" type="ORF">FDO65_09425</name>
</gene>
<dbReference type="AlphaFoldDB" id="A0A4U6QM69"/>
<proteinExistence type="predicted"/>
<organism evidence="1 2">
    <name type="scientific">Nakamurella flava</name>
    <dbReference type="NCBI Taxonomy" id="2576308"/>
    <lineage>
        <taxon>Bacteria</taxon>
        <taxon>Bacillati</taxon>
        <taxon>Actinomycetota</taxon>
        <taxon>Actinomycetes</taxon>
        <taxon>Nakamurellales</taxon>
        <taxon>Nakamurellaceae</taxon>
        <taxon>Nakamurella</taxon>
    </lineage>
</organism>
<name>A0A4U6QM69_9ACTN</name>
<dbReference type="Proteomes" id="UP000306985">
    <property type="component" value="Unassembled WGS sequence"/>
</dbReference>
<dbReference type="RefSeq" id="WP_137449052.1">
    <property type="nucleotide sequence ID" value="NZ_SZZH01000001.1"/>
</dbReference>
<accession>A0A4U6QM69</accession>
<reference evidence="1 2" key="1">
    <citation type="submission" date="2019-05" db="EMBL/GenBank/DDBJ databases">
        <title>Nakamurella sp. N5BH11, whole genome shotgun sequence.</title>
        <authorList>
            <person name="Tuo L."/>
        </authorList>
    </citation>
    <scope>NUCLEOTIDE SEQUENCE [LARGE SCALE GENOMIC DNA]</scope>
    <source>
        <strain evidence="1 2">N5BH11</strain>
    </source>
</reference>
<evidence type="ECO:0000313" key="2">
    <source>
        <dbReference type="Proteomes" id="UP000306985"/>
    </source>
</evidence>